<evidence type="ECO:0000256" key="1">
    <source>
        <dbReference type="ARBA" id="ARBA00004434"/>
    </source>
</evidence>
<dbReference type="PANTHER" id="PTHR28202:SF1">
    <property type="entry name" value="ASSEMBLY FACTOR CBP4"/>
    <property type="match status" value="1"/>
</dbReference>
<proteinExistence type="inferred from homology"/>
<protein>
    <recommendedName>
        <fullName evidence="10 11">Cytochrome b mRNA-processing protein 4</fullName>
    </recommendedName>
</protein>
<keyword evidence="3 11" id="KW-0812">Transmembrane</keyword>
<dbReference type="Proteomes" id="UP001629113">
    <property type="component" value="Unassembled WGS sequence"/>
</dbReference>
<organism evidence="12 13">
    <name type="scientific">Phlyctema vagabunda</name>
    <dbReference type="NCBI Taxonomy" id="108571"/>
    <lineage>
        <taxon>Eukaryota</taxon>
        <taxon>Fungi</taxon>
        <taxon>Dikarya</taxon>
        <taxon>Ascomycota</taxon>
        <taxon>Pezizomycotina</taxon>
        <taxon>Leotiomycetes</taxon>
        <taxon>Helotiales</taxon>
        <taxon>Dermateaceae</taxon>
        <taxon>Phlyctema</taxon>
    </lineage>
</organism>
<keyword evidence="7 11" id="KW-0472">Membrane</keyword>
<evidence type="ECO:0000256" key="3">
    <source>
        <dbReference type="ARBA" id="ARBA00022692"/>
    </source>
</evidence>
<dbReference type="PANTHER" id="PTHR28202">
    <property type="entry name" value="ASSEMBLY FACTOR CBP4"/>
    <property type="match status" value="1"/>
</dbReference>
<keyword evidence="5 11" id="KW-1133">Transmembrane helix</keyword>
<evidence type="ECO:0000256" key="6">
    <source>
        <dbReference type="ARBA" id="ARBA00023128"/>
    </source>
</evidence>
<evidence type="ECO:0000256" key="7">
    <source>
        <dbReference type="ARBA" id="ARBA00023136"/>
    </source>
</evidence>
<comment type="similarity">
    <text evidence="2 11">Belongs to the CBP4 family.</text>
</comment>
<evidence type="ECO:0000313" key="13">
    <source>
        <dbReference type="Proteomes" id="UP001629113"/>
    </source>
</evidence>
<evidence type="ECO:0000256" key="8">
    <source>
        <dbReference type="ARBA" id="ARBA00023186"/>
    </source>
</evidence>
<reference evidence="12 13" key="1">
    <citation type="submission" date="2024-06" db="EMBL/GenBank/DDBJ databases">
        <title>Complete genome of Phlyctema vagabunda strain 19-DSS-EL-015.</title>
        <authorList>
            <person name="Fiorenzani C."/>
        </authorList>
    </citation>
    <scope>NUCLEOTIDE SEQUENCE [LARGE SCALE GENOMIC DNA]</scope>
    <source>
        <strain evidence="12 13">19-DSS-EL-015</strain>
    </source>
</reference>
<evidence type="ECO:0000256" key="10">
    <source>
        <dbReference type="ARBA" id="ARBA00031521"/>
    </source>
</evidence>
<comment type="caution">
    <text evidence="12">The sequence shown here is derived from an EMBL/GenBank/DDBJ whole genome shotgun (WGS) entry which is preliminary data.</text>
</comment>
<keyword evidence="4 11" id="KW-0999">Mitochondrion inner membrane</keyword>
<name>A0ABR4PUK4_9HELO</name>
<comment type="subcellular location">
    <subcellularLocation>
        <location evidence="1 11">Mitochondrion inner membrane</location>
        <topology evidence="1 11">Single-pass membrane protein</topology>
    </subcellularLocation>
</comment>
<evidence type="ECO:0000256" key="11">
    <source>
        <dbReference type="RuleBase" id="RU368005"/>
    </source>
</evidence>
<evidence type="ECO:0000256" key="2">
    <source>
        <dbReference type="ARBA" id="ARBA00006780"/>
    </source>
</evidence>
<comment type="function">
    <text evidence="9 11">Essential for the assembly of ubiquinol-cytochrome c reductase. It has a direct effect on the correct occurrence of the Rieske protein, core 4, core 5 and apocytochrome b.</text>
</comment>
<sequence>MPPKPKPSNWAMYAKMLIGGGGLCIGGPALVYWVTPSEEELFLKYNPDLQRRSLENRIGKQQDFDDFVGRLKEYSKSDRPIWEAAARAEQKSRDGKIAEQAKLVDEMRARKEEMRKEQNLVPGGSL</sequence>
<evidence type="ECO:0000256" key="5">
    <source>
        <dbReference type="ARBA" id="ARBA00022989"/>
    </source>
</evidence>
<evidence type="ECO:0000313" key="12">
    <source>
        <dbReference type="EMBL" id="KAL3426546.1"/>
    </source>
</evidence>
<keyword evidence="8 11" id="KW-0143">Chaperone</keyword>
<dbReference type="EMBL" id="JBFCZG010000001">
    <property type="protein sequence ID" value="KAL3426546.1"/>
    <property type="molecule type" value="Genomic_DNA"/>
</dbReference>
<evidence type="ECO:0000256" key="9">
    <source>
        <dbReference type="ARBA" id="ARBA00025413"/>
    </source>
</evidence>
<dbReference type="Pfam" id="PF07960">
    <property type="entry name" value="CBP4"/>
    <property type="match status" value="1"/>
</dbReference>
<keyword evidence="13" id="KW-1185">Reference proteome</keyword>
<keyword evidence="6 11" id="KW-0496">Mitochondrion</keyword>
<accession>A0ABR4PUK4</accession>
<gene>
    <name evidence="12" type="ORF">PVAG01_00055</name>
</gene>
<dbReference type="InterPro" id="IPR012420">
    <property type="entry name" value="Cbp4"/>
</dbReference>
<feature type="transmembrane region" description="Helical" evidence="11">
    <location>
        <begin position="12"/>
        <end position="34"/>
    </location>
</feature>
<evidence type="ECO:0000256" key="4">
    <source>
        <dbReference type="ARBA" id="ARBA00022792"/>
    </source>
</evidence>